<dbReference type="Proteomes" id="UP000800040">
    <property type="component" value="Unassembled WGS sequence"/>
</dbReference>
<feature type="compositionally biased region" description="Polar residues" evidence="1">
    <location>
        <begin position="13"/>
        <end position="32"/>
    </location>
</feature>
<feature type="compositionally biased region" description="Low complexity" evidence="1">
    <location>
        <begin position="80"/>
        <end position="89"/>
    </location>
</feature>
<reference evidence="2" key="1">
    <citation type="submission" date="2020-01" db="EMBL/GenBank/DDBJ databases">
        <authorList>
            <consortium name="DOE Joint Genome Institute"/>
            <person name="Haridas S."/>
            <person name="Albert R."/>
            <person name="Binder M."/>
            <person name="Bloem J."/>
            <person name="Labutti K."/>
            <person name="Salamov A."/>
            <person name="Andreopoulos B."/>
            <person name="Baker S.E."/>
            <person name="Barry K."/>
            <person name="Bills G."/>
            <person name="Bluhm B.H."/>
            <person name="Cannon C."/>
            <person name="Castanera R."/>
            <person name="Culley D.E."/>
            <person name="Daum C."/>
            <person name="Ezra D."/>
            <person name="Gonzalez J.B."/>
            <person name="Henrissat B."/>
            <person name="Kuo A."/>
            <person name="Liang C."/>
            <person name="Lipzen A."/>
            <person name="Lutzoni F."/>
            <person name="Magnuson J."/>
            <person name="Mondo S."/>
            <person name="Nolan M."/>
            <person name="Ohm R."/>
            <person name="Pangilinan J."/>
            <person name="Park H.-J."/>
            <person name="Ramirez L."/>
            <person name="Alfaro M."/>
            <person name="Sun H."/>
            <person name="Tritt A."/>
            <person name="Yoshinaga Y."/>
            <person name="Zwiers L.-H."/>
            <person name="Turgeon B.G."/>
            <person name="Goodwin S.B."/>
            <person name="Spatafora J.W."/>
            <person name="Crous P.W."/>
            <person name="Grigoriev I.V."/>
        </authorList>
    </citation>
    <scope>NUCLEOTIDE SEQUENCE</scope>
    <source>
        <strain evidence="2">P77</strain>
    </source>
</reference>
<dbReference type="AlphaFoldDB" id="A0A6A5KI76"/>
<gene>
    <name evidence="2" type="ORF">BDW02DRAFT_568273</name>
</gene>
<evidence type="ECO:0000313" key="3">
    <source>
        <dbReference type="Proteomes" id="UP000800040"/>
    </source>
</evidence>
<evidence type="ECO:0000256" key="1">
    <source>
        <dbReference type="SAM" id="MobiDB-lite"/>
    </source>
</evidence>
<evidence type="ECO:0000313" key="2">
    <source>
        <dbReference type="EMBL" id="KAF1835262.1"/>
    </source>
</evidence>
<organism evidence="2 3">
    <name type="scientific">Decorospora gaudefroyi</name>
    <dbReference type="NCBI Taxonomy" id="184978"/>
    <lineage>
        <taxon>Eukaryota</taxon>
        <taxon>Fungi</taxon>
        <taxon>Dikarya</taxon>
        <taxon>Ascomycota</taxon>
        <taxon>Pezizomycotina</taxon>
        <taxon>Dothideomycetes</taxon>
        <taxon>Pleosporomycetidae</taxon>
        <taxon>Pleosporales</taxon>
        <taxon>Pleosporineae</taxon>
        <taxon>Pleosporaceae</taxon>
        <taxon>Decorospora</taxon>
    </lineage>
</organism>
<keyword evidence="3" id="KW-1185">Reference proteome</keyword>
<proteinExistence type="predicted"/>
<sequence length="215" mass="23287">MSSPRPSPKAFQQEMSSASADNVAAQQPSALPSSGKGPSFKRLPAPTLNKQGRPTKSRHFDINDDIDSGSASAFAHSRVSRGSNSRSSNPKMPSSTTVQTQPAPKYHHDPPPSYEQSPLPPSSYTNSSPRTPPTTEPSPPPFKIVTRIQNLPQSTAGLAYATVSISVQFKSLDRELLGREDMEERAGLIEREVRVRALEVLNAAVKKEVQGGNWE</sequence>
<name>A0A6A5KI76_9PLEO</name>
<feature type="compositionally biased region" description="Low complexity" evidence="1">
    <location>
        <begin position="114"/>
        <end position="129"/>
    </location>
</feature>
<feature type="compositionally biased region" description="Pro residues" evidence="1">
    <location>
        <begin position="130"/>
        <end position="142"/>
    </location>
</feature>
<protein>
    <submittedName>
        <fullName evidence="2">Uncharacterized protein</fullName>
    </submittedName>
</protein>
<feature type="region of interest" description="Disordered" evidence="1">
    <location>
        <begin position="1"/>
        <end position="143"/>
    </location>
</feature>
<accession>A0A6A5KI76</accession>
<dbReference type="EMBL" id="ML975290">
    <property type="protein sequence ID" value="KAF1835262.1"/>
    <property type="molecule type" value="Genomic_DNA"/>
</dbReference>
<feature type="compositionally biased region" description="Polar residues" evidence="1">
    <location>
        <begin position="90"/>
        <end position="102"/>
    </location>
</feature>